<evidence type="ECO:0000313" key="12">
    <source>
        <dbReference type="EMBL" id="AAP22932.1"/>
    </source>
</evidence>
<dbReference type="InterPro" id="IPR003594">
    <property type="entry name" value="HATPase_dom"/>
</dbReference>
<dbReference type="EMBL" id="AY260904">
    <property type="protein sequence ID" value="AAP22932.1"/>
    <property type="molecule type" value="Genomic_DNA"/>
</dbReference>
<feature type="domain" description="Response regulatory" evidence="9">
    <location>
        <begin position="588"/>
        <end position="704"/>
    </location>
</feature>
<dbReference type="Pfam" id="PF13185">
    <property type="entry name" value="GAF_2"/>
    <property type="match status" value="1"/>
</dbReference>
<evidence type="ECO:0000256" key="3">
    <source>
        <dbReference type="ARBA" id="ARBA00022553"/>
    </source>
</evidence>
<dbReference type="Pfam" id="PF00512">
    <property type="entry name" value="HisKA"/>
    <property type="match status" value="1"/>
</dbReference>
<dbReference type="Gene3D" id="3.40.50.2300">
    <property type="match status" value="1"/>
</dbReference>
<dbReference type="AlphaFoldDB" id="Q7X4W5"/>
<dbReference type="GO" id="GO:0005886">
    <property type="term" value="C:plasma membrane"/>
    <property type="evidence" value="ECO:0007669"/>
    <property type="project" value="TreeGrafter"/>
</dbReference>
<dbReference type="InterPro" id="IPR003018">
    <property type="entry name" value="GAF"/>
</dbReference>
<dbReference type="FunFam" id="3.30.450.20:FF:000099">
    <property type="entry name" value="Sensory box sensor histidine kinase"/>
    <property type="match status" value="1"/>
</dbReference>
<dbReference type="Pfam" id="PF02518">
    <property type="entry name" value="HATPase_c"/>
    <property type="match status" value="1"/>
</dbReference>
<dbReference type="Pfam" id="PF08447">
    <property type="entry name" value="PAS_3"/>
    <property type="match status" value="1"/>
</dbReference>
<sequence length="706" mass="75858">MSNGRPSGLCCGRPFQRAEPLPHRRSDTTPTRELTRQAILADFGAFALTCGDRAALFAQVARSAVQATGMAAALVAEVRQGTGGFLVVAGEGLPPGAAGTLVLPDGAATPVGRACTAGRAVVIPDCAAEAGPDDPEPFAALGLRGIAVTPLRAGLTVVGIVALGSPEPRGYDMADLYLLEGLANMLGAGLRRMEVEAERDRLLAALREGERRYRFMTESIPQIVWTASPDGEVDYYNRRWSDYTGLSVEKGTGGEWDSAIHPDDASRTLHAWTTAVATRTPYEIEHRIRRAGGGWRWMLSRAWPLFDDAGNVVRWFGTATDIDGERQAQQALTAARDTAERANRAKSRFLAAASHDLRQPLNAISLLTCNLRTRVGDPGARELLDQIEGSLDAMIDLFESLMDISKLESGGVELDVRPVPLQPLLNRLQRDFAPAARAKGLRLGVVPTTLYGLSDPTLLERILRNLVANAVRYTDRGGVLVGVRRYGSHLRIDVVDTGPGIPAGCLDDIFEEFQQLGNAARERSSGHGLGLAIVRRAADLLQHPLDVRSRPGRGSRFSVVLPRADVVAAEPDIPAADGPAEPAATGFPILLLEDDPLVLTATRMLLEDLDCPVVEARNGDEALRIIAGGAQPRLVLADYRLPGAMDGLETVRRIRTELGRSVPAILLTGDVTADVEPRARAAGVQFVRKPVRPDELRSLVKATART</sequence>
<accession>Q7X4W5</accession>
<dbReference type="SUPFAM" id="SSF52172">
    <property type="entry name" value="CheY-like"/>
    <property type="match status" value="1"/>
</dbReference>
<gene>
    <name evidence="12" type="primary">cstS1</name>
</gene>
<dbReference type="InterPro" id="IPR005467">
    <property type="entry name" value="His_kinase_dom"/>
</dbReference>
<dbReference type="InterPro" id="IPR004358">
    <property type="entry name" value="Sig_transdc_His_kin-like_C"/>
</dbReference>
<dbReference type="InterPro" id="IPR036890">
    <property type="entry name" value="HATPase_C_sf"/>
</dbReference>
<dbReference type="PRINTS" id="PR00344">
    <property type="entry name" value="BCTRLSENSOR"/>
</dbReference>
<dbReference type="CDD" id="cd00082">
    <property type="entry name" value="HisKA"/>
    <property type="match status" value="1"/>
</dbReference>
<dbReference type="EC" id="2.7.13.3" evidence="2"/>
<feature type="region of interest" description="Disordered" evidence="7">
    <location>
        <begin position="1"/>
        <end position="31"/>
    </location>
</feature>
<dbReference type="InterPro" id="IPR013655">
    <property type="entry name" value="PAS_fold_3"/>
</dbReference>
<dbReference type="SUPFAM" id="SSF47384">
    <property type="entry name" value="Homodimeric domain of signal transducing histidine kinase"/>
    <property type="match status" value="1"/>
</dbReference>
<dbReference type="InterPro" id="IPR003661">
    <property type="entry name" value="HisK_dim/P_dom"/>
</dbReference>
<dbReference type="PANTHER" id="PTHR43047:SF9">
    <property type="entry name" value="HISTIDINE KINASE"/>
    <property type="match status" value="1"/>
</dbReference>
<organism evidence="12">
    <name type="scientific">Rhodospirillum centenum</name>
    <name type="common">Rhodocista centenaria</name>
    <dbReference type="NCBI Taxonomy" id="34018"/>
    <lineage>
        <taxon>Bacteria</taxon>
        <taxon>Pseudomonadati</taxon>
        <taxon>Pseudomonadota</taxon>
        <taxon>Alphaproteobacteria</taxon>
        <taxon>Rhodospirillales</taxon>
        <taxon>Rhodospirillaceae</taxon>
        <taxon>Rhodospirillum</taxon>
    </lineage>
</organism>
<evidence type="ECO:0000259" key="8">
    <source>
        <dbReference type="PROSITE" id="PS50109"/>
    </source>
</evidence>
<keyword evidence="5" id="KW-0418">Kinase</keyword>
<evidence type="ECO:0000259" key="10">
    <source>
        <dbReference type="PROSITE" id="PS50112"/>
    </source>
</evidence>
<dbReference type="PROSITE" id="PS50109">
    <property type="entry name" value="HIS_KIN"/>
    <property type="match status" value="1"/>
</dbReference>
<feature type="domain" description="PAS" evidence="10">
    <location>
        <begin position="209"/>
        <end position="279"/>
    </location>
</feature>
<dbReference type="Gene3D" id="3.30.450.40">
    <property type="match status" value="1"/>
</dbReference>
<dbReference type="SUPFAM" id="SSF55781">
    <property type="entry name" value="GAF domain-like"/>
    <property type="match status" value="1"/>
</dbReference>
<dbReference type="SMART" id="SM00387">
    <property type="entry name" value="HATPase_c"/>
    <property type="match status" value="1"/>
</dbReference>
<feature type="modified residue" description="4-aspartylphosphate" evidence="6">
    <location>
        <position position="638"/>
    </location>
</feature>
<dbReference type="Gene3D" id="1.10.287.130">
    <property type="match status" value="1"/>
</dbReference>
<proteinExistence type="predicted"/>
<evidence type="ECO:0000256" key="6">
    <source>
        <dbReference type="PROSITE-ProRule" id="PRU00169"/>
    </source>
</evidence>
<dbReference type="GO" id="GO:0000155">
    <property type="term" value="F:phosphorelay sensor kinase activity"/>
    <property type="evidence" value="ECO:0007669"/>
    <property type="project" value="InterPro"/>
</dbReference>
<evidence type="ECO:0000259" key="11">
    <source>
        <dbReference type="PROSITE" id="PS50113"/>
    </source>
</evidence>
<dbReference type="InterPro" id="IPR011006">
    <property type="entry name" value="CheY-like_superfamily"/>
</dbReference>
<feature type="domain" description="PAC" evidence="11">
    <location>
        <begin position="282"/>
        <end position="334"/>
    </location>
</feature>
<evidence type="ECO:0000256" key="4">
    <source>
        <dbReference type="ARBA" id="ARBA00022679"/>
    </source>
</evidence>
<dbReference type="Gene3D" id="3.30.565.10">
    <property type="entry name" value="Histidine kinase-like ATPase, C-terminal domain"/>
    <property type="match status" value="1"/>
</dbReference>
<dbReference type="InterPro" id="IPR000014">
    <property type="entry name" value="PAS"/>
</dbReference>
<dbReference type="PANTHER" id="PTHR43047">
    <property type="entry name" value="TWO-COMPONENT HISTIDINE PROTEIN KINASE"/>
    <property type="match status" value="1"/>
</dbReference>
<dbReference type="CDD" id="cd00156">
    <property type="entry name" value="REC"/>
    <property type="match status" value="1"/>
</dbReference>
<evidence type="ECO:0000256" key="5">
    <source>
        <dbReference type="ARBA" id="ARBA00022777"/>
    </source>
</evidence>
<dbReference type="SMART" id="SM00448">
    <property type="entry name" value="REC"/>
    <property type="match status" value="1"/>
</dbReference>
<name>Q7X4W5_RHOCE</name>
<dbReference type="SUPFAM" id="SSF55785">
    <property type="entry name" value="PYP-like sensor domain (PAS domain)"/>
    <property type="match status" value="1"/>
</dbReference>
<dbReference type="SMART" id="SM00388">
    <property type="entry name" value="HisKA"/>
    <property type="match status" value="1"/>
</dbReference>
<dbReference type="InterPro" id="IPR035965">
    <property type="entry name" value="PAS-like_dom_sf"/>
</dbReference>
<comment type="catalytic activity">
    <reaction evidence="1">
        <text>ATP + protein L-histidine = ADP + protein N-phospho-L-histidine.</text>
        <dbReference type="EC" id="2.7.13.3"/>
    </reaction>
</comment>
<dbReference type="FunFam" id="3.30.565.10:FF:000049">
    <property type="entry name" value="Two-component sensor histidine kinase"/>
    <property type="match status" value="1"/>
</dbReference>
<dbReference type="InterPro" id="IPR001789">
    <property type="entry name" value="Sig_transdc_resp-reg_receiver"/>
</dbReference>
<evidence type="ECO:0000259" key="9">
    <source>
        <dbReference type="PROSITE" id="PS50110"/>
    </source>
</evidence>
<dbReference type="PROSITE" id="PS50112">
    <property type="entry name" value="PAS"/>
    <property type="match status" value="1"/>
</dbReference>
<dbReference type="SMART" id="SM00091">
    <property type="entry name" value="PAS"/>
    <property type="match status" value="1"/>
</dbReference>
<dbReference type="CDD" id="cd00130">
    <property type="entry name" value="PAS"/>
    <property type="match status" value="1"/>
</dbReference>
<dbReference type="PROSITE" id="PS50113">
    <property type="entry name" value="PAC"/>
    <property type="match status" value="1"/>
</dbReference>
<dbReference type="InterPro" id="IPR029016">
    <property type="entry name" value="GAF-like_dom_sf"/>
</dbReference>
<dbReference type="SMART" id="SM00065">
    <property type="entry name" value="GAF"/>
    <property type="match status" value="1"/>
</dbReference>
<evidence type="ECO:0000256" key="2">
    <source>
        <dbReference type="ARBA" id="ARBA00012438"/>
    </source>
</evidence>
<dbReference type="SMART" id="SM00086">
    <property type="entry name" value="PAC"/>
    <property type="match status" value="1"/>
</dbReference>
<dbReference type="GO" id="GO:0009927">
    <property type="term" value="F:histidine phosphotransfer kinase activity"/>
    <property type="evidence" value="ECO:0007669"/>
    <property type="project" value="TreeGrafter"/>
</dbReference>
<keyword evidence="4" id="KW-0808">Transferase</keyword>
<dbReference type="InterPro" id="IPR001610">
    <property type="entry name" value="PAC"/>
</dbReference>
<dbReference type="InterPro" id="IPR000700">
    <property type="entry name" value="PAS-assoc_C"/>
</dbReference>
<dbReference type="InterPro" id="IPR036097">
    <property type="entry name" value="HisK_dim/P_sf"/>
</dbReference>
<evidence type="ECO:0000256" key="7">
    <source>
        <dbReference type="SAM" id="MobiDB-lite"/>
    </source>
</evidence>
<dbReference type="SUPFAM" id="SSF55874">
    <property type="entry name" value="ATPase domain of HSP90 chaperone/DNA topoisomerase II/histidine kinase"/>
    <property type="match status" value="1"/>
</dbReference>
<protein>
    <recommendedName>
        <fullName evidence="2">histidine kinase</fullName>
        <ecNumber evidence="2">2.7.13.3</ecNumber>
    </recommendedName>
</protein>
<feature type="domain" description="Histidine kinase" evidence="8">
    <location>
        <begin position="352"/>
        <end position="565"/>
    </location>
</feature>
<reference evidence="12" key="1">
    <citation type="journal article" date="2004" name="J. Bacteriol.">
        <title>Hypercyst mutants in Rhodospirillum centenum identify regulatory loci involved in cyst cell differentiation.</title>
        <authorList>
            <person name="Berleman J.E."/>
            <person name="Hasselbring B.M."/>
            <person name="Bauer C.E."/>
        </authorList>
    </citation>
    <scope>NUCLEOTIDE SEQUENCE</scope>
</reference>
<keyword evidence="3 6" id="KW-0597">Phosphoprotein</keyword>
<evidence type="ECO:0000256" key="1">
    <source>
        <dbReference type="ARBA" id="ARBA00000085"/>
    </source>
</evidence>
<dbReference type="Pfam" id="PF00072">
    <property type="entry name" value="Response_reg"/>
    <property type="match status" value="1"/>
</dbReference>
<dbReference type="PROSITE" id="PS50110">
    <property type="entry name" value="RESPONSE_REGULATORY"/>
    <property type="match status" value="1"/>
</dbReference>
<dbReference type="Gene3D" id="3.30.450.20">
    <property type="entry name" value="PAS domain"/>
    <property type="match status" value="1"/>
</dbReference>
<dbReference type="NCBIfam" id="TIGR00229">
    <property type="entry name" value="sensory_box"/>
    <property type="match status" value="1"/>
</dbReference>